<dbReference type="Proteomes" id="UP000762676">
    <property type="component" value="Unassembled WGS sequence"/>
</dbReference>
<organism evidence="1 2">
    <name type="scientific">Elysia marginata</name>
    <dbReference type="NCBI Taxonomy" id="1093978"/>
    <lineage>
        <taxon>Eukaryota</taxon>
        <taxon>Metazoa</taxon>
        <taxon>Spiralia</taxon>
        <taxon>Lophotrochozoa</taxon>
        <taxon>Mollusca</taxon>
        <taxon>Gastropoda</taxon>
        <taxon>Heterobranchia</taxon>
        <taxon>Euthyneura</taxon>
        <taxon>Panpulmonata</taxon>
        <taxon>Sacoglossa</taxon>
        <taxon>Placobranchoidea</taxon>
        <taxon>Plakobranchidae</taxon>
        <taxon>Elysia</taxon>
    </lineage>
</organism>
<evidence type="ECO:0000313" key="2">
    <source>
        <dbReference type="Proteomes" id="UP000762676"/>
    </source>
</evidence>
<sequence>MNGFNSQCLSVITRKGRAPQPEFKLIAALVKRRLRFAGHILRKGPGRLLRCSLTFYLNSSITRPEGLLLHGLDLDTIPIEEGITLARNRRAWSCHINSLCL</sequence>
<name>A0AAV4FR92_9GAST</name>
<keyword evidence="2" id="KW-1185">Reference proteome</keyword>
<protein>
    <submittedName>
        <fullName evidence="1">Uncharacterized protein</fullName>
    </submittedName>
</protein>
<reference evidence="1 2" key="1">
    <citation type="journal article" date="2021" name="Elife">
        <title>Chloroplast acquisition without the gene transfer in kleptoplastic sea slugs, Plakobranchus ocellatus.</title>
        <authorList>
            <person name="Maeda T."/>
            <person name="Takahashi S."/>
            <person name="Yoshida T."/>
            <person name="Shimamura S."/>
            <person name="Takaki Y."/>
            <person name="Nagai Y."/>
            <person name="Toyoda A."/>
            <person name="Suzuki Y."/>
            <person name="Arimoto A."/>
            <person name="Ishii H."/>
            <person name="Satoh N."/>
            <person name="Nishiyama T."/>
            <person name="Hasebe M."/>
            <person name="Maruyama T."/>
            <person name="Minagawa J."/>
            <person name="Obokata J."/>
            <person name="Shigenobu S."/>
        </authorList>
    </citation>
    <scope>NUCLEOTIDE SEQUENCE [LARGE SCALE GENOMIC DNA]</scope>
</reference>
<evidence type="ECO:0000313" key="1">
    <source>
        <dbReference type="EMBL" id="GFR75519.1"/>
    </source>
</evidence>
<gene>
    <name evidence="1" type="ORF">ElyMa_003922000</name>
</gene>
<dbReference type="EMBL" id="BMAT01007972">
    <property type="protein sequence ID" value="GFR75519.1"/>
    <property type="molecule type" value="Genomic_DNA"/>
</dbReference>
<comment type="caution">
    <text evidence="1">The sequence shown here is derived from an EMBL/GenBank/DDBJ whole genome shotgun (WGS) entry which is preliminary data.</text>
</comment>
<accession>A0AAV4FR92</accession>
<proteinExistence type="predicted"/>
<dbReference type="AlphaFoldDB" id="A0AAV4FR92"/>